<dbReference type="EMBL" id="BMVN01000047">
    <property type="protein sequence ID" value="GHA62677.1"/>
    <property type="molecule type" value="Genomic_DNA"/>
</dbReference>
<sequence>MDTGLPWQAPEPPARPEEPAGLSRYLTEADRIHIADRLGEKVSVRAIAAELGRSPSAVSREIRRNRTLMPNGSWYYRPHAAQRRADARKPRPKPGKIGQNPRLRDFLQDHLTRR</sequence>
<organism evidence="3 4">
    <name type="scientific">Streptomyces canarius</name>
    <dbReference type="NCBI Taxonomy" id="285453"/>
    <lineage>
        <taxon>Bacteria</taxon>
        <taxon>Bacillati</taxon>
        <taxon>Actinomycetota</taxon>
        <taxon>Actinomycetes</taxon>
        <taxon>Kitasatosporales</taxon>
        <taxon>Streptomycetaceae</taxon>
        <taxon>Streptomyces</taxon>
    </lineage>
</organism>
<keyword evidence="4" id="KW-1185">Reference proteome</keyword>
<feature type="region of interest" description="Disordered" evidence="1">
    <location>
        <begin position="70"/>
        <end position="114"/>
    </location>
</feature>
<protein>
    <recommendedName>
        <fullName evidence="2">Transposase IS30-like HTH domain-containing protein</fullName>
    </recommendedName>
</protein>
<evidence type="ECO:0000259" key="2">
    <source>
        <dbReference type="Pfam" id="PF13936"/>
    </source>
</evidence>
<evidence type="ECO:0000313" key="3">
    <source>
        <dbReference type="EMBL" id="GHA62677.1"/>
    </source>
</evidence>
<dbReference type="PANTHER" id="PTHR10948:SF23">
    <property type="entry name" value="TRANSPOSASE INSI FOR INSERTION SEQUENCE ELEMENT IS30A-RELATED"/>
    <property type="match status" value="1"/>
</dbReference>
<proteinExistence type="predicted"/>
<reference evidence="4" key="1">
    <citation type="journal article" date="2019" name="Int. J. Syst. Evol. Microbiol.">
        <title>The Global Catalogue of Microorganisms (GCM) 10K type strain sequencing project: providing services to taxonomists for standard genome sequencing and annotation.</title>
        <authorList>
            <consortium name="The Broad Institute Genomics Platform"/>
            <consortium name="The Broad Institute Genome Sequencing Center for Infectious Disease"/>
            <person name="Wu L."/>
            <person name="Ma J."/>
        </authorList>
    </citation>
    <scope>NUCLEOTIDE SEQUENCE [LARGE SCALE GENOMIC DNA]</scope>
    <source>
        <strain evidence="4">JCM 4733</strain>
    </source>
</reference>
<dbReference type="InterPro" id="IPR025246">
    <property type="entry name" value="IS30-like_HTH"/>
</dbReference>
<gene>
    <name evidence="3" type="ORF">GCM10010345_78540</name>
</gene>
<accession>A0ABQ3D9N0</accession>
<name>A0ABQ3D9N0_9ACTN</name>
<evidence type="ECO:0000313" key="4">
    <source>
        <dbReference type="Proteomes" id="UP000653644"/>
    </source>
</evidence>
<comment type="caution">
    <text evidence="3">The sequence shown here is derived from an EMBL/GenBank/DDBJ whole genome shotgun (WGS) entry which is preliminary data.</text>
</comment>
<evidence type="ECO:0000256" key="1">
    <source>
        <dbReference type="SAM" id="MobiDB-lite"/>
    </source>
</evidence>
<dbReference type="Proteomes" id="UP000653644">
    <property type="component" value="Unassembled WGS sequence"/>
</dbReference>
<feature type="compositionally biased region" description="Basic and acidic residues" evidence="1">
    <location>
        <begin position="102"/>
        <end position="114"/>
    </location>
</feature>
<feature type="domain" description="Transposase IS30-like HTH" evidence="2">
    <location>
        <begin position="24"/>
        <end position="65"/>
    </location>
</feature>
<dbReference type="PANTHER" id="PTHR10948">
    <property type="entry name" value="TRANSPOSASE"/>
    <property type="match status" value="1"/>
</dbReference>
<dbReference type="InterPro" id="IPR051917">
    <property type="entry name" value="Transposase-Integrase"/>
</dbReference>
<feature type="region of interest" description="Disordered" evidence="1">
    <location>
        <begin position="1"/>
        <end position="20"/>
    </location>
</feature>
<dbReference type="Pfam" id="PF13936">
    <property type="entry name" value="HTH_38"/>
    <property type="match status" value="1"/>
</dbReference>